<evidence type="ECO:0000256" key="1">
    <source>
        <dbReference type="ARBA" id="ARBA00022729"/>
    </source>
</evidence>
<comment type="caution">
    <text evidence="2">The sequence shown here is derived from an EMBL/GenBank/DDBJ whole genome shotgun (WGS) entry which is preliminary data.</text>
</comment>
<keyword evidence="3" id="KW-1185">Reference proteome</keyword>
<evidence type="ECO:0000313" key="2">
    <source>
        <dbReference type="EMBL" id="MUN63758.1"/>
    </source>
</evidence>
<proteinExistence type="predicted"/>
<evidence type="ECO:0000313" key="3">
    <source>
        <dbReference type="Proteomes" id="UP000436989"/>
    </source>
</evidence>
<name>A0A6N8GLI5_9MICC</name>
<dbReference type="PANTHER" id="PTHR46580">
    <property type="entry name" value="SENSOR KINASE-RELATED"/>
    <property type="match status" value="1"/>
</dbReference>
<dbReference type="AlphaFoldDB" id="A0A6N8GLI5"/>
<dbReference type="InterPro" id="IPR028994">
    <property type="entry name" value="Integrin_alpha_N"/>
</dbReference>
<reference evidence="2 3" key="1">
    <citation type="submission" date="2019-12" db="EMBL/GenBank/DDBJ databases">
        <authorList>
            <person name="Shi Y."/>
        </authorList>
    </citation>
    <scope>NUCLEOTIDE SEQUENCE [LARGE SCALE GENOMIC DNA]</scope>
    <source>
        <strain evidence="2 3">JCM 17929</strain>
    </source>
</reference>
<dbReference type="Pfam" id="PF13517">
    <property type="entry name" value="FG-GAP_3"/>
    <property type="match status" value="1"/>
</dbReference>
<dbReference type="EMBL" id="WOGU01000009">
    <property type="protein sequence ID" value="MUN63758.1"/>
    <property type="molecule type" value="Genomic_DNA"/>
</dbReference>
<keyword evidence="1" id="KW-0732">Signal</keyword>
<organism evidence="2 3">
    <name type="scientific">Kocuria sediminis</name>
    <dbReference type="NCBI Taxonomy" id="1038857"/>
    <lineage>
        <taxon>Bacteria</taxon>
        <taxon>Bacillati</taxon>
        <taxon>Actinomycetota</taxon>
        <taxon>Actinomycetes</taxon>
        <taxon>Micrococcales</taxon>
        <taxon>Micrococcaceae</taxon>
        <taxon>Kocuria</taxon>
    </lineage>
</organism>
<dbReference type="SUPFAM" id="SSF69318">
    <property type="entry name" value="Integrin alpha N-terminal domain"/>
    <property type="match status" value="1"/>
</dbReference>
<accession>A0A6N8GLI5</accession>
<sequence>MKRSWPERVRTGACATALAVTGVAGGGAAHAVPVPTRPAVEAVATAAAQPMFSYAQGWRVDQHVRELADVNGDGRRDVVGFGDPGVFVAYGRPNGTFSAPVLRIRDFGTAQGWSNARHVRAVADVDGDGRADVVGFGNAGVIVSYAQPDGSFTAAALKVRDFGYNQGWRVGMHPRQLADLNGNGTADIVGFGYSGVSISHGVTNRTFGGTGKRIDSYGYDREWRVEQHPRMLADMDGNGTTDIVGFGEAGTYVSSFSALGDTFTQPALEVRDFGYAQGWRVDQHPRALGDANGDGRADIIGFGHRGVYAAYSRSYLAGEPKFFPTSLELADFGVAQGWRVDRHPRDLADVNGDGIADVVGFGHAGAWAAYGDDNFFFGPQLLTTEFGYNSGWTPQKYPRLLGDVNGDGRDDVVGFGHSATSVRLS</sequence>
<protein>
    <submittedName>
        <fullName evidence="2">VCBS repeat-containing protein</fullName>
    </submittedName>
</protein>
<dbReference type="Proteomes" id="UP000436989">
    <property type="component" value="Unassembled WGS sequence"/>
</dbReference>
<gene>
    <name evidence="2" type="ORF">GMA12_11490</name>
</gene>
<dbReference type="Gene3D" id="2.130.10.130">
    <property type="entry name" value="Integrin alpha, N-terminal"/>
    <property type="match status" value="1"/>
</dbReference>
<dbReference type="PANTHER" id="PTHR46580:SF4">
    <property type="entry name" value="ATP_GTP-BINDING PROTEIN"/>
    <property type="match status" value="1"/>
</dbReference>
<dbReference type="InterPro" id="IPR013517">
    <property type="entry name" value="FG-GAP"/>
</dbReference>